<name>A0A8S9PA81_BRACR</name>
<dbReference type="Proteomes" id="UP000712600">
    <property type="component" value="Unassembled WGS sequence"/>
</dbReference>
<protein>
    <submittedName>
        <fullName evidence="1">Uncharacterized protein</fullName>
    </submittedName>
</protein>
<dbReference type="AlphaFoldDB" id="A0A8S9PA81"/>
<proteinExistence type="predicted"/>
<dbReference type="EMBL" id="QGKX02001521">
    <property type="protein sequence ID" value="KAF3513968.1"/>
    <property type="molecule type" value="Genomic_DNA"/>
</dbReference>
<organism evidence="1 2">
    <name type="scientific">Brassica cretica</name>
    <name type="common">Mustard</name>
    <dbReference type="NCBI Taxonomy" id="69181"/>
    <lineage>
        <taxon>Eukaryota</taxon>
        <taxon>Viridiplantae</taxon>
        <taxon>Streptophyta</taxon>
        <taxon>Embryophyta</taxon>
        <taxon>Tracheophyta</taxon>
        <taxon>Spermatophyta</taxon>
        <taxon>Magnoliopsida</taxon>
        <taxon>eudicotyledons</taxon>
        <taxon>Gunneridae</taxon>
        <taxon>Pentapetalae</taxon>
        <taxon>rosids</taxon>
        <taxon>malvids</taxon>
        <taxon>Brassicales</taxon>
        <taxon>Brassicaceae</taxon>
        <taxon>Brassiceae</taxon>
        <taxon>Brassica</taxon>
    </lineage>
</organism>
<sequence length="80" mass="9351">MLDELRDLDIINMTPYPLRHVYQKDQTSDLSDPQTPTKLSLFNFFLLFDFTDLLCPGRQSRVKMEFSFPEKISDSLCSSL</sequence>
<reference evidence="1" key="1">
    <citation type="submission" date="2019-12" db="EMBL/GenBank/DDBJ databases">
        <title>Genome sequencing and annotation of Brassica cretica.</title>
        <authorList>
            <person name="Studholme D.J."/>
            <person name="Sarris P."/>
        </authorList>
    </citation>
    <scope>NUCLEOTIDE SEQUENCE</scope>
    <source>
        <strain evidence="1">PFS-109/04</strain>
        <tissue evidence="1">Leaf</tissue>
    </source>
</reference>
<gene>
    <name evidence="1" type="ORF">F2Q69_00001336</name>
</gene>
<accession>A0A8S9PA81</accession>
<comment type="caution">
    <text evidence="1">The sequence shown here is derived from an EMBL/GenBank/DDBJ whole genome shotgun (WGS) entry which is preliminary data.</text>
</comment>
<evidence type="ECO:0000313" key="2">
    <source>
        <dbReference type="Proteomes" id="UP000712600"/>
    </source>
</evidence>
<evidence type="ECO:0000313" key="1">
    <source>
        <dbReference type="EMBL" id="KAF3513968.1"/>
    </source>
</evidence>